<dbReference type="Proteomes" id="UP000632377">
    <property type="component" value="Unassembled WGS sequence"/>
</dbReference>
<accession>A0ABS1TFH6</accession>
<proteinExistence type="predicted"/>
<keyword evidence="2" id="KW-1185">Reference proteome</keyword>
<dbReference type="EMBL" id="JAESWC010000014">
    <property type="protein sequence ID" value="MBL4937356.1"/>
    <property type="molecule type" value="Genomic_DNA"/>
</dbReference>
<gene>
    <name evidence="1" type="ORF">JK636_16635</name>
</gene>
<dbReference type="RefSeq" id="WP_202750110.1">
    <property type="nucleotide sequence ID" value="NZ_JAESWC010000014.1"/>
</dbReference>
<evidence type="ECO:0000313" key="2">
    <source>
        <dbReference type="Proteomes" id="UP000632377"/>
    </source>
</evidence>
<sequence length="217" mass="25542">MGRAEAFLKHEKERYGKVYVDLTYAVDNISPFVDKEDLNRRKYVTKLPVLKKYIDLVESAEREAHKKGGFLNFFNDDKYIDLLNSYKKDNFEALNQLEHCSQCVHRNCTESKFDGCLGCRENSKIVYCDHERINVTFHDNWILTLNNDRTGDVDRHKVLATLQDVIKDQKYIIIENIRTDEKFVLYYYPGITEDTYGEISDAEEFDYVVSTYQSVEP</sequence>
<name>A0ABS1TFH6_9CLOT</name>
<reference evidence="1 2" key="1">
    <citation type="submission" date="2021-01" db="EMBL/GenBank/DDBJ databases">
        <title>Genome public.</title>
        <authorList>
            <person name="Liu C."/>
            <person name="Sun Q."/>
        </authorList>
    </citation>
    <scope>NUCLEOTIDE SEQUENCE [LARGE SCALE GENOMIC DNA]</scope>
    <source>
        <strain evidence="1 2">YIM B02515</strain>
    </source>
</reference>
<comment type="caution">
    <text evidence="1">The sequence shown here is derived from an EMBL/GenBank/DDBJ whole genome shotgun (WGS) entry which is preliminary data.</text>
</comment>
<evidence type="ECO:0000313" key="1">
    <source>
        <dbReference type="EMBL" id="MBL4937356.1"/>
    </source>
</evidence>
<protein>
    <submittedName>
        <fullName evidence="1">DUF1292 domain-containing protein</fullName>
    </submittedName>
</protein>
<organism evidence="1 2">
    <name type="scientific">Clostridium rhizosphaerae</name>
    <dbReference type="NCBI Taxonomy" id="2803861"/>
    <lineage>
        <taxon>Bacteria</taxon>
        <taxon>Bacillati</taxon>
        <taxon>Bacillota</taxon>
        <taxon>Clostridia</taxon>
        <taxon>Eubacteriales</taxon>
        <taxon>Clostridiaceae</taxon>
        <taxon>Clostridium</taxon>
    </lineage>
</organism>